<proteinExistence type="predicted"/>
<evidence type="ECO:0000313" key="2">
    <source>
        <dbReference type="EMBL" id="KZV23537.1"/>
    </source>
</evidence>
<protein>
    <submittedName>
        <fullName evidence="2">Uncharacterized protein</fullName>
    </submittedName>
</protein>
<feature type="region of interest" description="Disordered" evidence="1">
    <location>
        <begin position="1"/>
        <end position="86"/>
    </location>
</feature>
<dbReference type="Proteomes" id="UP000250235">
    <property type="component" value="Unassembled WGS sequence"/>
</dbReference>
<dbReference type="EMBL" id="KV013454">
    <property type="protein sequence ID" value="KZV23537.1"/>
    <property type="molecule type" value="Genomic_DNA"/>
</dbReference>
<dbReference type="AlphaFoldDB" id="A0A2Z7AW28"/>
<sequence>MQRRRDQQPLLKTVLPAPATTAGALPAGPSPGPDGPNLTDHGPNGARMKENDPLKAGARRCEGTRRARCSPPSPWFVRQHPTKDHS</sequence>
<evidence type="ECO:0000256" key="1">
    <source>
        <dbReference type="SAM" id="MobiDB-lite"/>
    </source>
</evidence>
<keyword evidence="3" id="KW-1185">Reference proteome</keyword>
<gene>
    <name evidence="2" type="ORF">F511_02023</name>
</gene>
<reference evidence="2 3" key="1">
    <citation type="journal article" date="2015" name="Proc. Natl. Acad. Sci. U.S.A.">
        <title>The resurrection genome of Boea hygrometrica: A blueprint for survival of dehydration.</title>
        <authorList>
            <person name="Xiao L."/>
            <person name="Yang G."/>
            <person name="Zhang L."/>
            <person name="Yang X."/>
            <person name="Zhao S."/>
            <person name="Ji Z."/>
            <person name="Zhou Q."/>
            <person name="Hu M."/>
            <person name="Wang Y."/>
            <person name="Chen M."/>
            <person name="Xu Y."/>
            <person name="Jin H."/>
            <person name="Xiao X."/>
            <person name="Hu G."/>
            <person name="Bao F."/>
            <person name="Hu Y."/>
            <person name="Wan P."/>
            <person name="Li L."/>
            <person name="Deng X."/>
            <person name="Kuang T."/>
            <person name="Xiang C."/>
            <person name="Zhu J.K."/>
            <person name="Oliver M.J."/>
            <person name="He Y."/>
        </authorList>
    </citation>
    <scope>NUCLEOTIDE SEQUENCE [LARGE SCALE GENOMIC DNA]</scope>
    <source>
        <strain evidence="3">cv. XS01</strain>
    </source>
</reference>
<feature type="compositionally biased region" description="Basic and acidic residues" evidence="1">
    <location>
        <begin position="47"/>
        <end position="65"/>
    </location>
</feature>
<organism evidence="2 3">
    <name type="scientific">Dorcoceras hygrometricum</name>
    <dbReference type="NCBI Taxonomy" id="472368"/>
    <lineage>
        <taxon>Eukaryota</taxon>
        <taxon>Viridiplantae</taxon>
        <taxon>Streptophyta</taxon>
        <taxon>Embryophyta</taxon>
        <taxon>Tracheophyta</taxon>
        <taxon>Spermatophyta</taxon>
        <taxon>Magnoliopsida</taxon>
        <taxon>eudicotyledons</taxon>
        <taxon>Gunneridae</taxon>
        <taxon>Pentapetalae</taxon>
        <taxon>asterids</taxon>
        <taxon>lamiids</taxon>
        <taxon>Lamiales</taxon>
        <taxon>Gesneriaceae</taxon>
        <taxon>Didymocarpoideae</taxon>
        <taxon>Trichosporeae</taxon>
        <taxon>Loxocarpinae</taxon>
        <taxon>Dorcoceras</taxon>
    </lineage>
</organism>
<name>A0A2Z7AW28_9LAMI</name>
<evidence type="ECO:0000313" key="3">
    <source>
        <dbReference type="Proteomes" id="UP000250235"/>
    </source>
</evidence>
<accession>A0A2Z7AW28</accession>
<feature type="compositionally biased region" description="Low complexity" evidence="1">
    <location>
        <begin position="15"/>
        <end position="27"/>
    </location>
</feature>